<dbReference type="OrthoDB" id="3362681at2"/>
<dbReference type="Gene3D" id="3.30.460.40">
    <property type="match status" value="1"/>
</dbReference>
<accession>A0A0W1AQB9</accession>
<comment type="caution">
    <text evidence="1">The sequence shown here is derived from an EMBL/GenBank/DDBJ whole genome shotgun (WGS) entry which is preliminary data.</text>
</comment>
<keyword evidence="2" id="KW-1185">Reference proteome</keyword>
<dbReference type="InterPro" id="IPR043519">
    <property type="entry name" value="NT_sf"/>
</dbReference>
<evidence type="ECO:0000313" key="2">
    <source>
        <dbReference type="Proteomes" id="UP000054709"/>
    </source>
</evidence>
<protein>
    <recommendedName>
        <fullName evidence="3">Aminoglycoside nucleotidyltransferase</fullName>
    </recommendedName>
</protein>
<dbReference type="SUPFAM" id="SSF81301">
    <property type="entry name" value="Nucleotidyltransferase"/>
    <property type="match status" value="1"/>
</dbReference>
<organism evidence="1 2">
    <name type="scientific">Paenibacillus etheri</name>
    <dbReference type="NCBI Taxonomy" id="1306852"/>
    <lineage>
        <taxon>Bacteria</taxon>
        <taxon>Bacillati</taxon>
        <taxon>Bacillota</taxon>
        <taxon>Bacilli</taxon>
        <taxon>Bacillales</taxon>
        <taxon>Paenibacillaceae</taxon>
        <taxon>Paenibacillus</taxon>
    </lineage>
</organism>
<dbReference type="RefSeq" id="WP_060626599.1">
    <property type="nucleotide sequence ID" value="NZ_LCZJ02000054.1"/>
</dbReference>
<proteinExistence type="predicted"/>
<evidence type="ECO:0008006" key="3">
    <source>
        <dbReference type="Google" id="ProtNLM"/>
    </source>
</evidence>
<evidence type="ECO:0000313" key="1">
    <source>
        <dbReference type="EMBL" id="KTD83540.1"/>
    </source>
</evidence>
<reference evidence="1 2" key="1">
    <citation type="journal article" date="2015" name="Int. Biodeterior. Biodegradation">
        <title>Physiological and genetic screening methods for the isolation of methyl tert-butyl ether-degrading bacteria for bioremediation purposes.</title>
        <authorList>
            <person name="Guisado I.M."/>
            <person name="Purswani J."/>
            <person name="Gonzalez Lopez J."/>
            <person name="Pozo C."/>
        </authorList>
    </citation>
    <scope>NUCLEOTIDE SEQUENCE [LARGE SCALE GENOMIC DNA]</scope>
    <source>
        <strain evidence="1 2">SH7</strain>
    </source>
</reference>
<dbReference type="Proteomes" id="UP000054709">
    <property type="component" value="Unassembled WGS sequence"/>
</dbReference>
<name>A0A0W1AQB9_9BACL</name>
<sequence>MNSWETALSKVCELYFSSEVNSNLEWILVGSVGSVLQGCEMTPGDVDIYTKNKEGIAQFAELLKEYSLLDKCEFPHGENWLSSLEEPTYTQTFSSGFSWTKGSWIIDGFKVEVVHISNSAGIPDSMDGDGIWEGGRFIWKYFKNVTIGRYTIPTVPLEIQLESNLRRQRSDRTQAIITALQKYGYDQELIEKALSKEHLPYFYSQMN</sequence>
<gene>
    <name evidence="1" type="ORF">UQ64_01440</name>
</gene>
<dbReference type="EMBL" id="LCZJ02000054">
    <property type="protein sequence ID" value="KTD83540.1"/>
    <property type="molecule type" value="Genomic_DNA"/>
</dbReference>
<dbReference type="AlphaFoldDB" id="A0A0W1AQB9"/>